<name>A0A0V7ZV02_9CYAN</name>
<evidence type="ECO:0000313" key="2">
    <source>
        <dbReference type="EMBL" id="KST68286.1"/>
    </source>
</evidence>
<dbReference type="Proteomes" id="UP000053372">
    <property type="component" value="Unassembled WGS sequence"/>
</dbReference>
<evidence type="ECO:0000313" key="1">
    <source>
        <dbReference type="EMBL" id="KST64094.1"/>
    </source>
</evidence>
<dbReference type="EMBL" id="LMTZ01000128">
    <property type="protein sequence ID" value="KST64094.1"/>
    <property type="molecule type" value="Genomic_DNA"/>
</dbReference>
<sequence length="276" mass="30903">MLNILRYFIPYFWFVSIASSIFWSQSSAVAELGVSPIIIESQATRGRSESVININNTSEEPIRVRIFAAPFTYSREGKFKTLSSSDWDLSSYLQFSPRELTISPKSSRKVRLLALLDPNLPDGEYRAVIFSETLTKNNSTNTTNVGMVTRVGTTLYVAKGDRRVPLLTVTNSSFDEQKNQLRLLVQNQGSASARPLVSWELKRSGKVVLKGQTQPATIISSSERNLLIESLSKKSSLLPPGKYQLSGKLIWKQDRKHQSLPFQVPVNVGRYVGEAK</sequence>
<gene>
    <name evidence="2" type="ORF">BC008_00570</name>
    <name evidence="1" type="ORF">BC008_15725</name>
</gene>
<evidence type="ECO:0008006" key="4">
    <source>
        <dbReference type="Google" id="ProtNLM"/>
    </source>
</evidence>
<dbReference type="RefSeq" id="WP_058183556.1">
    <property type="nucleotide sequence ID" value="NZ_LMTZ01000070.1"/>
</dbReference>
<dbReference type="Gene3D" id="2.60.40.10">
    <property type="entry name" value="Immunoglobulins"/>
    <property type="match status" value="1"/>
</dbReference>
<proteinExistence type="predicted"/>
<comment type="caution">
    <text evidence="2">The sequence shown here is derived from an EMBL/GenBank/DDBJ whole genome shotgun (WGS) entry which is preliminary data.</text>
</comment>
<dbReference type="EMBL" id="LMTZ01000070">
    <property type="protein sequence ID" value="KST68286.1"/>
    <property type="molecule type" value="Genomic_DNA"/>
</dbReference>
<reference evidence="2 3" key="1">
    <citation type="journal article" date="2015" name="Genome Announc.">
        <title>Draft Genome of the Euendolithic (true boring) Cyanobacterium Mastigocoleus testarum strain BC008.</title>
        <authorList>
            <person name="Guida B.S."/>
            <person name="Garcia-Pichel F."/>
        </authorList>
    </citation>
    <scope>NUCLEOTIDE SEQUENCE [LARGE SCALE GENOMIC DNA]</scope>
    <source>
        <strain evidence="2 3">BC008</strain>
    </source>
</reference>
<organism evidence="2 3">
    <name type="scientific">Mastigocoleus testarum BC008</name>
    <dbReference type="NCBI Taxonomy" id="371196"/>
    <lineage>
        <taxon>Bacteria</taxon>
        <taxon>Bacillati</taxon>
        <taxon>Cyanobacteriota</taxon>
        <taxon>Cyanophyceae</taxon>
        <taxon>Nostocales</taxon>
        <taxon>Hapalosiphonaceae</taxon>
        <taxon>Mastigocoleus</taxon>
    </lineage>
</organism>
<accession>A0A0V7ZV02</accession>
<protein>
    <recommendedName>
        <fullName evidence="4">P pilus assembly protein, chaperone PapD</fullName>
    </recommendedName>
</protein>
<evidence type="ECO:0000313" key="3">
    <source>
        <dbReference type="Proteomes" id="UP000053372"/>
    </source>
</evidence>
<dbReference type="InterPro" id="IPR013783">
    <property type="entry name" value="Ig-like_fold"/>
</dbReference>
<keyword evidence="3" id="KW-1185">Reference proteome</keyword>
<dbReference type="OrthoDB" id="461556at2"/>
<dbReference type="AlphaFoldDB" id="A0A0V7ZV02"/>